<dbReference type="InterPro" id="IPR001387">
    <property type="entry name" value="Cro/C1-type_HTH"/>
</dbReference>
<reference evidence="3 4" key="1">
    <citation type="journal article" date="2010" name="BMC Genomics">
        <title>Metabolic flexibility revealed in the genome of the cyst-forming alpha-1 proteobacterium Rhodospirillum centenum.</title>
        <authorList>
            <person name="Lu Y.K."/>
            <person name="Marden J."/>
            <person name="Han M."/>
            <person name="Swingley W.D."/>
            <person name="Mastrian S.D."/>
            <person name="Chowdhury S.R."/>
            <person name="Hao J."/>
            <person name="Helmy T."/>
            <person name="Kim S."/>
            <person name="Kurdoglu A.A."/>
            <person name="Matthies H.J."/>
            <person name="Rollo D."/>
            <person name="Stothard P."/>
            <person name="Blankenship R.E."/>
            <person name="Bauer C.E."/>
            <person name="Touchman J.W."/>
        </authorList>
    </citation>
    <scope>NUCLEOTIDE SEQUENCE [LARGE SCALE GENOMIC DNA]</scope>
    <source>
        <strain evidence="4">ATCC 51521 / SW</strain>
    </source>
</reference>
<dbReference type="AlphaFoldDB" id="B6IXY5"/>
<dbReference type="Gene3D" id="1.10.260.40">
    <property type="entry name" value="lambda repressor-like DNA-binding domains"/>
    <property type="match status" value="1"/>
</dbReference>
<dbReference type="KEGG" id="rce:RC1_3816"/>
<sequence>MSDRHVSGEAQVSDAALVTKAVLRAAARLGLTQAELAKVLGIGTASVSRMAAGRQELDPGGQAKAYEIALHLIRLYRSLDALAGEAPGYAAWWMRQPNRWLGEVPADAIRSVRGLIATVDHLDAFRARV</sequence>
<dbReference type="eggNOG" id="COG5642">
    <property type="taxonomic scope" value="Bacteria"/>
</dbReference>
<evidence type="ECO:0000259" key="1">
    <source>
        <dbReference type="Pfam" id="PF09722"/>
    </source>
</evidence>
<dbReference type="GO" id="GO:0003677">
    <property type="term" value="F:DNA binding"/>
    <property type="evidence" value="ECO:0007669"/>
    <property type="project" value="InterPro"/>
</dbReference>
<dbReference type="HOGENOM" id="CLU_157727_0_0_5"/>
<protein>
    <submittedName>
        <fullName evidence="3">Uncharacterized protein</fullName>
    </submittedName>
</protein>
<organism evidence="3 4">
    <name type="scientific">Rhodospirillum centenum (strain ATCC 51521 / SW)</name>
    <dbReference type="NCBI Taxonomy" id="414684"/>
    <lineage>
        <taxon>Bacteria</taxon>
        <taxon>Pseudomonadati</taxon>
        <taxon>Pseudomonadota</taxon>
        <taxon>Alphaproteobacteria</taxon>
        <taxon>Rhodospirillales</taxon>
        <taxon>Rhodospirillaceae</taxon>
        <taxon>Rhodospirillum</taxon>
    </lineage>
</organism>
<dbReference type="OrthoDB" id="8481084at2"/>
<dbReference type="STRING" id="414684.RC1_3816"/>
<name>B6IXY5_RHOCS</name>
<dbReference type="InterPro" id="IPR046847">
    <property type="entry name" value="Xre-like_HTH"/>
</dbReference>
<evidence type="ECO:0000313" key="3">
    <source>
        <dbReference type="EMBL" id="ACJ01159.1"/>
    </source>
</evidence>
<dbReference type="InterPro" id="IPR024467">
    <property type="entry name" value="Xre/MbcA/ParS-like_toxin-bd"/>
</dbReference>
<dbReference type="SUPFAM" id="SSF47413">
    <property type="entry name" value="lambda repressor-like DNA-binding domains"/>
    <property type="match status" value="1"/>
</dbReference>
<dbReference type="Proteomes" id="UP000001591">
    <property type="component" value="Chromosome"/>
</dbReference>
<dbReference type="EMBL" id="CP000613">
    <property type="protein sequence ID" value="ACJ01159.1"/>
    <property type="molecule type" value="Genomic_DNA"/>
</dbReference>
<gene>
    <name evidence="3" type="ordered locus">RC1_3816</name>
</gene>
<dbReference type="CDD" id="cd00093">
    <property type="entry name" value="HTH_XRE"/>
    <property type="match status" value="1"/>
</dbReference>
<proteinExistence type="predicted"/>
<accession>B6IXY5</accession>
<dbReference type="InterPro" id="IPR010982">
    <property type="entry name" value="Lambda_DNA-bd_dom_sf"/>
</dbReference>
<evidence type="ECO:0000259" key="2">
    <source>
        <dbReference type="Pfam" id="PF20432"/>
    </source>
</evidence>
<dbReference type="Pfam" id="PF20432">
    <property type="entry name" value="Xre-like-HTH"/>
    <property type="match status" value="1"/>
</dbReference>
<dbReference type="RefSeq" id="WP_012568932.1">
    <property type="nucleotide sequence ID" value="NC_011420.2"/>
</dbReference>
<feature type="domain" description="Antitoxin Xre-like helix-turn-helix" evidence="2">
    <location>
        <begin position="12"/>
        <end position="74"/>
    </location>
</feature>
<dbReference type="Pfam" id="PF09722">
    <property type="entry name" value="Xre_MbcA_ParS_C"/>
    <property type="match status" value="1"/>
</dbReference>
<feature type="domain" description="Antitoxin Xre/MbcA/ParS-like toxin-binding" evidence="1">
    <location>
        <begin position="78"/>
        <end position="127"/>
    </location>
</feature>
<evidence type="ECO:0000313" key="4">
    <source>
        <dbReference type="Proteomes" id="UP000001591"/>
    </source>
</evidence>
<keyword evidence="4" id="KW-1185">Reference proteome</keyword>